<feature type="region of interest" description="Disordered" evidence="1">
    <location>
        <begin position="51"/>
        <end position="74"/>
    </location>
</feature>
<gene>
    <name evidence="2" type="ORF">GCM10023147_47620</name>
</gene>
<evidence type="ECO:0000256" key="1">
    <source>
        <dbReference type="SAM" id="MobiDB-lite"/>
    </source>
</evidence>
<accession>A0ABP8KEV2</accession>
<evidence type="ECO:0000313" key="2">
    <source>
        <dbReference type="EMBL" id="GAA4404844.1"/>
    </source>
</evidence>
<dbReference type="SUPFAM" id="SSF50118">
    <property type="entry name" value="Cell growth inhibitor/plasmid maintenance toxic component"/>
    <property type="match status" value="1"/>
</dbReference>
<keyword evidence="3" id="KW-1185">Reference proteome</keyword>
<reference evidence="3" key="1">
    <citation type="journal article" date="2019" name="Int. J. Syst. Evol. Microbiol.">
        <title>The Global Catalogue of Microorganisms (GCM) 10K type strain sequencing project: providing services to taxonomists for standard genome sequencing and annotation.</title>
        <authorList>
            <consortium name="The Broad Institute Genomics Platform"/>
            <consortium name="The Broad Institute Genome Sequencing Center for Infectious Disease"/>
            <person name="Wu L."/>
            <person name="Ma J."/>
        </authorList>
    </citation>
    <scope>NUCLEOTIDE SEQUENCE [LARGE SCALE GENOMIC DNA]</scope>
    <source>
        <strain evidence="3">JCM 17688</strain>
    </source>
</reference>
<dbReference type="RefSeq" id="WP_345000920.1">
    <property type="nucleotide sequence ID" value="NZ_BAABFR010000129.1"/>
</dbReference>
<protein>
    <submittedName>
        <fullName evidence="2">Type II toxin-antitoxin system PemK/MazF family toxin</fullName>
    </submittedName>
</protein>
<dbReference type="Proteomes" id="UP001500635">
    <property type="component" value="Unassembled WGS sequence"/>
</dbReference>
<proteinExistence type="predicted"/>
<name>A0ABP8KEV2_9ACTN</name>
<dbReference type="Pfam" id="PF02452">
    <property type="entry name" value="PemK_toxin"/>
    <property type="match status" value="1"/>
</dbReference>
<organism evidence="2 3">
    <name type="scientific">Tsukamurella soli</name>
    <dbReference type="NCBI Taxonomy" id="644556"/>
    <lineage>
        <taxon>Bacteria</taxon>
        <taxon>Bacillati</taxon>
        <taxon>Actinomycetota</taxon>
        <taxon>Actinomycetes</taxon>
        <taxon>Mycobacteriales</taxon>
        <taxon>Tsukamurellaceae</taxon>
        <taxon>Tsukamurella</taxon>
    </lineage>
</organism>
<comment type="caution">
    <text evidence="2">The sequence shown here is derived from an EMBL/GenBank/DDBJ whole genome shotgun (WGS) entry which is preliminary data.</text>
</comment>
<dbReference type="InterPro" id="IPR003477">
    <property type="entry name" value="PemK-like"/>
</dbReference>
<evidence type="ECO:0000313" key="3">
    <source>
        <dbReference type="Proteomes" id="UP001500635"/>
    </source>
</evidence>
<sequence>MADELSWIGAVARRLAREHGPRLLSQLANTAPVQAGRQALVAAVTEALGMQEPTPPAPAKEFTPGRPVTRTSTPSHLRARAIAYAPKLDGQADPGEIVWTWVEFEENAGPEAGGGKDRPVLVVGRSGATLLGLMLSTRDHDADTRWLALGLGDWDEQRRTSWVRLDRVLDVPEDGIRREGAILELARFELVAHRLRDEYGWH</sequence>
<dbReference type="EMBL" id="BAABFR010000129">
    <property type="protein sequence ID" value="GAA4404844.1"/>
    <property type="molecule type" value="Genomic_DNA"/>
</dbReference>